<dbReference type="Pfam" id="PF10708">
    <property type="entry name" value="DUF2510"/>
    <property type="match status" value="1"/>
</dbReference>
<feature type="transmembrane region" description="Helical" evidence="1">
    <location>
        <begin position="136"/>
        <end position="154"/>
    </location>
</feature>
<sequence>MTQTAPQPGSKAAPGWYPDPATPGTLRYWSGDKWLDWRAPMQQPPRHTPARVTAPIPWILPVLAAVVAVTLLSIWFGMAPDTAYEEMRSGIESTDDQNNAMTDGAPQQAVVNGWTANEYLHLLSVQQQESDDRRDVMLLIGLLGAAAGMGLYGATTRRSADTR</sequence>
<evidence type="ECO:0000256" key="1">
    <source>
        <dbReference type="SAM" id="Phobius"/>
    </source>
</evidence>
<proteinExistence type="predicted"/>
<dbReference type="RefSeq" id="WP_345262054.1">
    <property type="nucleotide sequence ID" value="NZ_BAABIM010000001.1"/>
</dbReference>
<name>A0ABP8VPL2_9ACTN</name>
<protein>
    <recommendedName>
        <fullName evidence="2">DUF2510 domain-containing protein</fullName>
    </recommendedName>
</protein>
<feature type="transmembrane region" description="Helical" evidence="1">
    <location>
        <begin position="58"/>
        <end position="78"/>
    </location>
</feature>
<accession>A0ABP8VPL2</accession>
<evidence type="ECO:0000313" key="3">
    <source>
        <dbReference type="EMBL" id="GAA4668609.1"/>
    </source>
</evidence>
<keyword evidence="1" id="KW-0812">Transmembrane</keyword>
<keyword evidence="1" id="KW-0472">Membrane</keyword>
<keyword evidence="4" id="KW-1185">Reference proteome</keyword>
<evidence type="ECO:0000313" key="4">
    <source>
        <dbReference type="Proteomes" id="UP001500621"/>
    </source>
</evidence>
<gene>
    <name evidence="3" type="ORF">GCM10023226_00750</name>
</gene>
<dbReference type="InterPro" id="IPR018929">
    <property type="entry name" value="DUF2510"/>
</dbReference>
<feature type="domain" description="DUF2510" evidence="2">
    <location>
        <begin position="14"/>
        <end position="46"/>
    </location>
</feature>
<dbReference type="Proteomes" id="UP001500621">
    <property type="component" value="Unassembled WGS sequence"/>
</dbReference>
<dbReference type="EMBL" id="BAABIM010000001">
    <property type="protein sequence ID" value="GAA4668609.1"/>
    <property type="molecule type" value="Genomic_DNA"/>
</dbReference>
<organism evidence="3 4">
    <name type="scientific">Nocardioides nanhaiensis</name>
    <dbReference type="NCBI Taxonomy" id="1476871"/>
    <lineage>
        <taxon>Bacteria</taxon>
        <taxon>Bacillati</taxon>
        <taxon>Actinomycetota</taxon>
        <taxon>Actinomycetes</taxon>
        <taxon>Propionibacteriales</taxon>
        <taxon>Nocardioidaceae</taxon>
        <taxon>Nocardioides</taxon>
    </lineage>
</organism>
<keyword evidence="1" id="KW-1133">Transmembrane helix</keyword>
<reference evidence="4" key="1">
    <citation type="journal article" date="2019" name="Int. J. Syst. Evol. Microbiol.">
        <title>The Global Catalogue of Microorganisms (GCM) 10K type strain sequencing project: providing services to taxonomists for standard genome sequencing and annotation.</title>
        <authorList>
            <consortium name="The Broad Institute Genomics Platform"/>
            <consortium name="The Broad Institute Genome Sequencing Center for Infectious Disease"/>
            <person name="Wu L."/>
            <person name="Ma J."/>
        </authorList>
    </citation>
    <scope>NUCLEOTIDE SEQUENCE [LARGE SCALE GENOMIC DNA]</scope>
    <source>
        <strain evidence="4">JCM 18127</strain>
    </source>
</reference>
<comment type="caution">
    <text evidence="3">The sequence shown here is derived from an EMBL/GenBank/DDBJ whole genome shotgun (WGS) entry which is preliminary data.</text>
</comment>
<evidence type="ECO:0000259" key="2">
    <source>
        <dbReference type="Pfam" id="PF10708"/>
    </source>
</evidence>